<dbReference type="Gene3D" id="2.70.160.11">
    <property type="entry name" value="Hnrnp arginine n-methyltransferase1"/>
    <property type="match status" value="1"/>
</dbReference>
<dbReference type="OrthoDB" id="5289482at2"/>
<feature type="domain" description="PRMT5 arginine-N-methyltransferase" evidence="1">
    <location>
        <begin position="82"/>
        <end position="161"/>
    </location>
</feature>
<gene>
    <name evidence="2" type="ORF">BLE401_06700</name>
</gene>
<dbReference type="Gene3D" id="3.40.50.150">
    <property type="entry name" value="Vaccinia Virus protein VP39"/>
    <property type="match status" value="1"/>
</dbReference>
<dbReference type="RefSeq" id="WP_083991577.1">
    <property type="nucleotide sequence ID" value="NZ_CP012373.2"/>
</dbReference>
<dbReference type="EMBL" id="CP018889">
    <property type="protein sequence ID" value="AUI68422.2"/>
    <property type="molecule type" value="Genomic_DNA"/>
</dbReference>
<accession>A0A2N9YD65</accession>
<name>A0A2N9YD65_9GAMM</name>
<dbReference type="Pfam" id="PF05185">
    <property type="entry name" value="PRMT5"/>
    <property type="match status" value="1"/>
</dbReference>
<dbReference type="PANTHER" id="PTHR11006">
    <property type="entry name" value="PROTEIN ARGININE N-METHYLTRANSFERASE"/>
    <property type="match status" value="1"/>
</dbReference>
<dbReference type="InterPro" id="IPR035075">
    <property type="entry name" value="PRMT5"/>
</dbReference>
<sequence>MMSSQDISQQFLALINQQQPFILPAYWDYPALFDAIMYQLLCDDRGRMEAYQAVIQRHVNGKKVVDIGAGATLPLTLMSVAAGAEHVYAIECNETAVIQAQQLLNAQQLNDKVTIIQGYSTAVELPEKVDICLSEIIGNISSSEGVLTILQDAKRFLRPDAQMIPLKCLTKIAPIALPPLYQNHFLTTLKAHYDTLITTLNTEKITINRFEFYNFPASHLLANPHLFEEIDFTQALQTESRRNDTFHITQQNELQGFLLWIELNVDAQHLIYSFATTPFTTPHVFKATCWTPIYIPCAPIPVRPDDCLQVQYYIHNRPDKINPDYQINVKIQRNNQIIHDFEINSVY</sequence>
<dbReference type="PANTHER" id="PTHR11006:SF4">
    <property type="entry name" value="PROTEIN ARGININE N-METHYLTRANSFERASE 7"/>
    <property type="match status" value="1"/>
</dbReference>
<evidence type="ECO:0000313" key="3">
    <source>
        <dbReference type="Proteomes" id="UP000234271"/>
    </source>
</evidence>
<dbReference type="InterPro" id="IPR025799">
    <property type="entry name" value="Arg_MeTrfase"/>
</dbReference>
<evidence type="ECO:0000313" key="2">
    <source>
        <dbReference type="EMBL" id="AUI68422.2"/>
    </source>
</evidence>
<dbReference type="GO" id="GO:0016274">
    <property type="term" value="F:protein-arginine N-methyltransferase activity"/>
    <property type="evidence" value="ECO:0007669"/>
    <property type="project" value="InterPro"/>
</dbReference>
<dbReference type="InterPro" id="IPR029063">
    <property type="entry name" value="SAM-dependent_MTases_sf"/>
</dbReference>
<dbReference type="Proteomes" id="UP000234271">
    <property type="component" value="Chromosome"/>
</dbReference>
<evidence type="ECO:0000259" key="1">
    <source>
        <dbReference type="Pfam" id="PF05185"/>
    </source>
</evidence>
<reference evidence="3" key="1">
    <citation type="submission" date="2016-12" db="EMBL/GenBank/DDBJ databases">
        <title>Complete Genome Sequence of Beggiatoa leptomitiformis D-401.</title>
        <authorList>
            <person name="Fomenkov A."/>
            <person name="Vincze T."/>
            <person name="Grabovich M."/>
            <person name="Anton B.P."/>
            <person name="Dubinina G."/>
            <person name="Orlova M."/>
            <person name="Belousova E."/>
            <person name="Roberts R.J."/>
        </authorList>
    </citation>
    <scope>NUCLEOTIDE SEQUENCE [LARGE SCALE GENOMIC DNA]</scope>
    <source>
        <strain evidence="3">D-401</strain>
    </source>
</reference>
<organism evidence="2 3">
    <name type="scientific">Beggiatoa leptomitoformis</name>
    <dbReference type="NCBI Taxonomy" id="288004"/>
    <lineage>
        <taxon>Bacteria</taxon>
        <taxon>Pseudomonadati</taxon>
        <taxon>Pseudomonadota</taxon>
        <taxon>Gammaproteobacteria</taxon>
        <taxon>Thiotrichales</taxon>
        <taxon>Thiotrichaceae</taxon>
        <taxon>Beggiatoa</taxon>
    </lineage>
</organism>
<protein>
    <recommendedName>
        <fullName evidence="1">PRMT5 arginine-N-methyltransferase domain-containing protein</fullName>
    </recommendedName>
</protein>
<keyword evidence="3" id="KW-1185">Reference proteome</keyword>
<dbReference type="SUPFAM" id="SSF53335">
    <property type="entry name" value="S-adenosyl-L-methionine-dependent methyltransferases"/>
    <property type="match status" value="1"/>
</dbReference>
<proteinExistence type="predicted"/>
<dbReference type="GO" id="GO:0042054">
    <property type="term" value="F:histone methyltransferase activity"/>
    <property type="evidence" value="ECO:0007669"/>
    <property type="project" value="TreeGrafter"/>
</dbReference>
<dbReference type="AlphaFoldDB" id="A0A2N9YD65"/>